<dbReference type="GeneID" id="113472873"/>
<dbReference type="PaxDb" id="121845-A0A3Q0JJ90"/>
<dbReference type="Proteomes" id="UP000079169">
    <property type="component" value="Unplaced"/>
</dbReference>
<reference evidence="2" key="1">
    <citation type="submission" date="2025-08" db="UniProtKB">
        <authorList>
            <consortium name="RefSeq"/>
        </authorList>
    </citation>
    <scope>IDENTIFICATION</scope>
</reference>
<keyword evidence="1" id="KW-1185">Reference proteome</keyword>
<dbReference type="Pfam" id="PF00106">
    <property type="entry name" value="adh_short"/>
    <property type="match status" value="1"/>
</dbReference>
<dbReference type="KEGG" id="dci:113472873"/>
<sequence length="86" mass="9874">MFVFFRQITGAGRGLGKELAEQLAQEGCELILTDINEEGVKQTAEEINSRFEDKVAVYFKANSETLYRYLEVLISSAFFTPYWRVP</sequence>
<dbReference type="AlphaFoldDB" id="A0A3Q0JJ90"/>
<dbReference type="InterPro" id="IPR036291">
    <property type="entry name" value="NAD(P)-bd_dom_sf"/>
</dbReference>
<protein>
    <submittedName>
        <fullName evidence="2">Short-chain dehydrogenase/reductase family 16C member 6-like</fullName>
    </submittedName>
</protein>
<dbReference type="RefSeq" id="XP_026688456.1">
    <property type="nucleotide sequence ID" value="XM_026832655.1"/>
</dbReference>
<dbReference type="SUPFAM" id="SSF51735">
    <property type="entry name" value="NAD(P)-binding Rossmann-fold domains"/>
    <property type="match status" value="1"/>
</dbReference>
<accession>A0A3Q0JJ90</accession>
<evidence type="ECO:0000313" key="2">
    <source>
        <dbReference type="RefSeq" id="XP_026688456.1"/>
    </source>
</evidence>
<evidence type="ECO:0000313" key="1">
    <source>
        <dbReference type="Proteomes" id="UP000079169"/>
    </source>
</evidence>
<name>A0A3Q0JJ90_DIACI</name>
<dbReference type="Gene3D" id="3.40.50.720">
    <property type="entry name" value="NAD(P)-binding Rossmann-like Domain"/>
    <property type="match status" value="1"/>
</dbReference>
<dbReference type="InterPro" id="IPR002347">
    <property type="entry name" value="SDR_fam"/>
</dbReference>
<proteinExistence type="predicted"/>
<organism evidence="1 2">
    <name type="scientific">Diaphorina citri</name>
    <name type="common">Asian citrus psyllid</name>
    <dbReference type="NCBI Taxonomy" id="121845"/>
    <lineage>
        <taxon>Eukaryota</taxon>
        <taxon>Metazoa</taxon>
        <taxon>Ecdysozoa</taxon>
        <taxon>Arthropoda</taxon>
        <taxon>Hexapoda</taxon>
        <taxon>Insecta</taxon>
        <taxon>Pterygota</taxon>
        <taxon>Neoptera</taxon>
        <taxon>Paraneoptera</taxon>
        <taxon>Hemiptera</taxon>
        <taxon>Sternorrhyncha</taxon>
        <taxon>Psylloidea</taxon>
        <taxon>Psyllidae</taxon>
        <taxon>Diaphorininae</taxon>
        <taxon>Diaphorina</taxon>
    </lineage>
</organism>
<gene>
    <name evidence="2" type="primary">LOC113472873</name>
</gene>